<dbReference type="GeneID" id="98914165"/>
<accession>A0A4R3Z725</accession>
<proteinExistence type="predicted"/>
<comment type="caution">
    <text evidence="2">The sequence shown here is derived from an EMBL/GenBank/DDBJ whole genome shotgun (WGS) entry which is preliminary data.</text>
</comment>
<dbReference type="RefSeq" id="WP_132226159.1">
    <property type="nucleotide sequence ID" value="NZ_JANKBF010000002.1"/>
</dbReference>
<evidence type="ECO:0000313" key="2">
    <source>
        <dbReference type="EMBL" id="TCW03040.1"/>
    </source>
</evidence>
<dbReference type="Pfam" id="PF24726">
    <property type="entry name" value="DUF7678"/>
    <property type="match status" value="1"/>
</dbReference>
<dbReference type="AlphaFoldDB" id="A0A4R3Z725"/>
<reference evidence="2 3" key="1">
    <citation type="submission" date="2019-03" db="EMBL/GenBank/DDBJ databases">
        <title>Genomic Encyclopedia of Type Strains, Phase IV (KMG-IV): sequencing the most valuable type-strain genomes for metagenomic binning, comparative biology and taxonomic classification.</title>
        <authorList>
            <person name="Goeker M."/>
        </authorList>
    </citation>
    <scope>NUCLEOTIDE SEQUENCE [LARGE SCALE GENOMIC DNA]</scope>
    <source>
        <strain evidence="2 3">DSM 29487</strain>
    </source>
</reference>
<evidence type="ECO:0000313" key="3">
    <source>
        <dbReference type="Proteomes" id="UP000295515"/>
    </source>
</evidence>
<keyword evidence="3" id="KW-1185">Reference proteome</keyword>
<organism evidence="2 3">
    <name type="scientific">Longibaculum muris</name>
    <dbReference type="NCBI Taxonomy" id="1796628"/>
    <lineage>
        <taxon>Bacteria</taxon>
        <taxon>Bacillati</taxon>
        <taxon>Bacillota</taxon>
        <taxon>Erysipelotrichia</taxon>
        <taxon>Erysipelotrichales</taxon>
        <taxon>Coprobacillaceae</taxon>
        <taxon>Longibaculum</taxon>
    </lineage>
</organism>
<gene>
    <name evidence="2" type="ORF">EDD60_101346</name>
</gene>
<dbReference type="EMBL" id="SMCQ01000001">
    <property type="protein sequence ID" value="TCW03040.1"/>
    <property type="molecule type" value="Genomic_DNA"/>
</dbReference>
<name>A0A4R3Z725_9FIRM</name>
<feature type="domain" description="DUF7678" evidence="1">
    <location>
        <begin position="1"/>
        <end position="80"/>
    </location>
</feature>
<dbReference type="Proteomes" id="UP000295515">
    <property type="component" value="Unassembled WGS sequence"/>
</dbReference>
<evidence type="ECO:0000259" key="1">
    <source>
        <dbReference type="Pfam" id="PF24726"/>
    </source>
</evidence>
<dbReference type="InterPro" id="IPR056095">
    <property type="entry name" value="DUF7678"/>
</dbReference>
<sequence length="80" mass="9255">MWSEGTIGIPTENGKYKSVRYWVKHYEESSEDYGIDGGKISKLTLRMDGEEIANYDRGWNIKPTCEEAEYALAILLKEYN</sequence>
<protein>
    <recommendedName>
        <fullName evidence="1">DUF7678 domain-containing protein</fullName>
    </recommendedName>
</protein>